<feature type="chain" id="PRO_5004893728" evidence="1">
    <location>
        <begin position="17"/>
        <end position="412"/>
    </location>
</feature>
<proteinExistence type="predicted"/>
<dbReference type="AlphaFoldDB" id="W7HUQ5"/>
<dbReference type="OrthoDB" id="5428745at2759"/>
<accession>W7HUQ5</accession>
<evidence type="ECO:0000313" key="2">
    <source>
        <dbReference type="EMBL" id="EWC47244.1"/>
    </source>
</evidence>
<evidence type="ECO:0000313" key="3">
    <source>
        <dbReference type="Proteomes" id="UP000024837"/>
    </source>
</evidence>
<protein>
    <submittedName>
        <fullName evidence="2">Uncharacterized protein</fullName>
    </submittedName>
</protein>
<gene>
    <name evidence="2" type="ORF">DRE_03363</name>
</gene>
<dbReference type="Proteomes" id="UP000024837">
    <property type="component" value="Unassembled WGS sequence"/>
</dbReference>
<reference evidence="2 3" key="1">
    <citation type="submission" date="2013-05" db="EMBL/GenBank/DDBJ databases">
        <title>Drechslerella stenobrocha genome reveals carnivorous origination and mechanical trapping mechanism of predatory fungi.</title>
        <authorList>
            <person name="Liu X."/>
            <person name="Zhang W."/>
            <person name="Liu K."/>
        </authorList>
    </citation>
    <scope>NUCLEOTIDE SEQUENCE [LARGE SCALE GENOMIC DNA]</scope>
    <source>
        <strain evidence="2 3">248</strain>
    </source>
</reference>
<evidence type="ECO:0000256" key="1">
    <source>
        <dbReference type="SAM" id="SignalP"/>
    </source>
</evidence>
<organism evidence="2 3">
    <name type="scientific">Drechslerella stenobrocha 248</name>
    <dbReference type="NCBI Taxonomy" id="1043628"/>
    <lineage>
        <taxon>Eukaryota</taxon>
        <taxon>Fungi</taxon>
        <taxon>Dikarya</taxon>
        <taxon>Ascomycota</taxon>
        <taxon>Pezizomycotina</taxon>
        <taxon>Orbiliomycetes</taxon>
        <taxon>Orbiliales</taxon>
        <taxon>Orbiliaceae</taxon>
        <taxon>Drechslerella</taxon>
    </lineage>
</organism>
<sequence>MRSQVILVALFTVANALPVEQQAKEDPAAKADLLGGLLGGGGNGGGGLLGGLLGGGNGGGLGGLLGSLPIVGPLLGGGNSGGGNAGVNTGGNQGGLLGGLPLVGGVLGGGNGGGQGGLLGGLPLVGGLLGGGNGGGQGGVLGGGLGGGVGVGVGTTGGNPHVGGNGGGLLGGILGGGNGGLLGGLDLGNLLTSLDPTGLLGGSSNGVSNGIIGGLLSQLFGGGSRESGFIDPGKQGVPQGSVQPAKPQDGYVFTNVEVYSPGSNLISSIIQAVLGGKRSFFVTHSNNFGISRPGSMFTAASTSVQGICFANDITATANWVHAPCTFNLVGYVKGNSVGVLTPQVASVTDMVTTTEDKRTILRYAMKPAITKAHTTQLAQQFSVDEIRVTVAAVDPRVQIRSIVLNFALNAAS</sequence>
<keyword evidence="1" id="KW-0732">Signal</keyword>
<keyword evidence="3" id="KW-1185">Reference proteome</keyword>
<dbReference type="EMBL" id="KI966411">
    <property type="protein sequence ID" value="EWC47244.1"/>
    <property type="molecule type" value="Genomic_DNA"/>
</dbReference>
<dbReference type="HOGENOM" id="CLU_667355_0_0_1"/>
<feature type="signal peptide" evidence="1">
    <location>
        <begin position="1"/>
        <end position="16"/>
    </location>
</feature>
<name>W7HUQ5_9PEZI</name>